<feature type="compositionally biased region" description="Polar residues" evidence="1">
    <location>
        <begin position="118"/>
        <end position="128"/>
    </location>
</feature>
<reference evidence="2" key="1">
    <citation type="submission" date="2021-07" db="EMBL/GenBank/DDBJ databases">
        <authorList>
            <person name="Durling M."/>
        </authorList>
    </citation>
    <scope>NUCLEOTIDE SEQUENCE</scope>
</reference>
<dbReference type="Proteomes" id="UP000696280">
    <property type="component" value="Unassembled WGS sequence"/>
</dbReference>
<dbReference type="EMBL" id="CAJVRL010000127">
    <property type="protein sequence ID" value="CAG8962171.1"/>
    <property type="molecule type" value="Genomic_DNA"/>
</dbReference>
<feature type="compositionally biased region" description="Low complexity" evidence="1">
    <location>
        <begin position="104"/>
        <end position="115"/>
    </location>
</feature>
<evidence type="ECO:0000313" key="2">
    <source>
        <dbReference type="EMBL" id="CAG8962171.1"/>
    </source>
</evidence>
<accession>A0A9N9L8D5</accession>
<proteinExistence type="predicted"/>
<evidence type="ECO:0000313" key="3">
    <source>
        <dbReference type="Proteomes" id="UP000696280"/>
    </source>
</evidence>
<organism evidence="2 3">
    <name type="scientific">Hymenoscyphus fraxineus</name>
    <dbReference type="NCBI Taxonomy" id="746836"/>
    <lineage>
        <taxon>Eukaryota</taxon>
        <taxon>Fungi</taxon>
        <taxon>Dikarya</taxon>
        <taxon>Ascomycota</taxon>
        <taxon>Pezizomycotina</taxon>
        <taxon>Leotiomycetes</taxon>
        <taxon>Helotiales</taxon>
        <taxon>Helotiaceae</taxon>
        <taxon>Hymenoscyphus</taxon>
    </lineage>
</organism>
<evidence type="ECO:0000256" key="1">
    <source>
        <dbReference type="SAM" id="MobiDB-lite"/>
    </source>
</evidence>
<gene>
    <name evidence="2" type="ORF">HYFRA_00005219</name>
</gene>
<keyword evidence="3" id="KW-1185">Reference proteome</keyword>
<dbReference type="AlphaFoldDB" id="A0A9N9L8D5"/>
<protein>
    <submittedName>
        <fullName evidence="2">Uncharacterized protein</fullName>
    </submittedName>
</protein>
<feature type="compositionally biased region" description="Polar residues" evidence="1">
    <location>
        <begin position="82"/>
        <end position="101"/>
    </location>
</feature>
<sequence length="281" mass="29425">MSNTGSSSTSDLERSPVYTPPETQPTRINMTELSEELERVADSSANSGAPSSQNTGANTPSESLAASTTDSGEDTPAMSDKASAQDTGVNTPTASASDSGSQHGGANTPTAPGGASSEHISANTPIKSETTRSTETKPSAPSTSKGASKGATQSSASTTQPPPPKRQTFSIIASLTLHRPGFGREDTYTVLEKDFITIDANPTTVTEMKQEILNKLNRSSSFSLNRSSLRAVWDKCGYNPNAQPSNTFIFITSVNFEACIAAFENTRDFGNSGIDLVVQDV</sequence>
<comment type="caution">
    <text evidence="2">The sequence shown here is derived from an EMBL/GenBank/DDBJ whole genome shotgun (WGS) entry which is preliminary data.</text>
</comment>
<feature type="region of interest" description="Disordered" evidence="1">
    <location>
        <begin position="1"/>
        <end position="167"/>
    </location>
</feature>
<feature type="compositionally biased region" description="Polar residues" evidence="1">
    <location>
        <begin position="1"/>
        <end position="10"/>
    </location>
</feature>
<feature type="compositionally biased region" description="Low complexity" evidence="1">
    <location>
        <begin position="144"/>
        <end position="159"/>
    </location>
</feature>
<name>A0A9N9L8D5_9HELO</name>
<feature type="compositionally biased region" description="Polar residues" evidence="1">
    <location>
        <begin position="43"/>
        <end position="70"/>
    </location>
</feature>